<dbReference type="Pfam" id="PF12982">
    <property type="entry name" value="DUF3866"/>
    <property type="match status" value="1"/>
</dbReference>
<accession>R1CSJ6</accession>
<dbReference type="eggNOG" id="COG3502">
    <property type="taxonomic scope" value="Bacteria"/>
</dbReference>
<reference evidence="1 2" key="1">
    <citation type="journal article" date="2015" name="Geomicrobiol. J.">
        <title>Caldisalinibacter kiritimatiensis gen. nov., sp. nov., a moderately thermohalophilic thiosulfate-reducing bacterium from a hypersaline microbial mat.</title>
        <authorList>
            <person name="Ben Hania W."/>
            <person name="Joseph M."/>
            <person name="Fiebig A."/>
            <person name="Bunk B."/>
            <person name="Klenk H.-P."/>
            <person name="Fardeau M.-L."/>
            <person name="Spring S."/>
        </authorList>
    </citation>
    <scope>NUCLEOTIDE SEQUENCE [LARGE SCALE GENOMIC DNA]</scope>
    <source>
        <strain evidence="1 2">L21-TH-D2</strain>
    </source>
</reference>
<protein>
    <recommendedName>
        <fullName evidence="3">DUF3866 family protein</fullName>
    </recommendedName>
</protein>
<dbReference type="Proteomes" id="UP000013378">
    <property type="component" value="Unassembled WGS sequence"/>
</dbReference>
<dbReference type="AlphaFoldDB" id="R1CSJ6"/>
<dbReference type="InterPro" id="IPR024479">
    <property type="entry name" value="DUF3866"/>
</dbReference>
<keyword evidence="2" id="KW-1185">Reference proteome</keyword>
<proteinExistence type="predicted"/>
<dbReference type="PATRIC" id="fig|1304284.3.peg.288"/>
<evidence type="ECO:0000313" key="1">
    <source>
        <dbReference type="EMBL" id="EOD01631.1"/>
    </source>
</evidence>
<name>R1CSJ6_9FIRM</name>
<organism evidence="1 2">
    <name type="scientific">Caldisalinibacter kiritimatiensis</name>
    <dbReference type="NCBI Taxonomy" id="1304284"/>
    <lineage>
        <taxon>Bacteria</taxon>
        <taxon>Bacillati</taxon>
        <taxon>Bacillota</taxon>
        <taxon>Tissierellia</taxon>
        <taxon>Tissierellales</taxon>
        <taxon>Thermohalobacteraceae</taxon>
        <taxon>Caldisalinibacter</taxon>
    </lineage>
</organism>
<dbReference type="STRING" id="1304284.L21TH_0293"/>
<dbReference type="RefSeq" id="WP_006307281.1">
    <property type="nucleotide sequence ID" value="NZ_ARZA01000043.1"/>
</dbReference>
<evidence type="ECO:0008006" key="3">
    <source>
        <dbReference type="Google" id="ProtNLM"/>
    </source>
</evidence>
<gene>
    <name evidence="1" type="ORF">L21TH_0293</name>
</gene>
<sequence length="360" mass="39957">MSNTMLSYKLGKVKKILKKDKAITLIEVEINKQNYKAINYNSLSGAVSPGDLIVVNTTAIDLGLGTGGSHFVIYNYNNKTQTLNGEGHIMKLRYTPFQVKCLAVEEQNSPYHKKIKQFKNLNGAVIVVGSLHSMLSPVAAMIKWLNPKIKINYIMTDGGALPIQLSETVRVLKEKNIIENTITIGHAFGGDYECINIYTGLIMSKEVLKSDITIVAMGPGIVGSATKYGFSGIEQGYILDAVNTLKGTSIAIPRISFSDNRERHVGISHHSITNLSEITNTKSNIIFPILSEYKLSIIKKQIQNSKLYKKHNVYYENGSDIYKALNYFGLKVSTMGRSYHQDKEFFEALGAVGKGIFKFL</sequence>
<dbReference type="EMBL" id="ARZA01000043">
    <property type="protein sequence ID" value="EOD01631.1"/>
    <property type="molecule type" value="Genomic_DNA"/>
</dbReference>
<evidence type="ECO:0000313" key="2">
    <source>
        <dbReference type="Proteomes" id="UP000013378"/>
    </source>
</evidence>
<comment type="caution">
    <text evidence="1">The sequence shown here is derived from an EMBL/GenBank/DDBJ whole genome shotgun (WGS) entry which is preliminary data.</text>
</comment>